<feature type="domain" description="Outer membrane protein beta-barrel" evidence="2">
    <location>
        <begin position="18"/>
        <end position="167"/>
    </location>
</feature>
<protein>
    <recommendedName>
        <fullName evidence="2">Outer membrane protein beta-barrel domain-containing protein</fullName>
    </recommendedName>
</protein>
<feature type="chain" id="PRO_5017086730" description="Outer membrane protein beta-barrel domain-containing protein" evidence="1">
    <location>
        <begin position="20"/>
        <end position="194"/>
    </location>
</feature>
<dbReference type="InterPro" id="IPR025665">
    <property type="entry name" value="Beta-barrel_OMP_2"/>
</dbReference>
<evidence type="ECO:0000259" key="2">
    <source>
        <dbReference type="Pfam" id="PF13568"/>
    </source>
</evidence>
<organism evidence="3 4">
    <name type="scientific">Candidatus Ornithobacterium hominis</name>
    <dbReference type="NCBI Taxonomy" id="2497989"/>
    <lineage>
        <taxon>Bacteria</taxon>
        <taxon>Pseudomonadati</taxon>
        <taxon>Bacteroidota</taxon>
        <taxon>Flavobacteriia</taxon>
        <taxon>Flavobacteriales</taxon>
        <taxon>Weeksellaceae</taxon>
        <taxon>Ornithobacterium</taxon>
    </lineage>
</organism>
<keyword evidence="4" id="KW-1185">Reference proteome</keyword>
<dbReference type="Pfam" id="PF13568">
    <property type="entry name" value="OMP_b-brl_2"/>
    <property type="match status" value="1"/>
</dbReference>
<feature type="signal peptide" evidence="1">
    <location>
        <begin position="1"/>
        <end position="19"/>
    </location>
</feature>
<reference evidence="3 4" key="1">
    <citation type="submission" date="2018-09" db="EMBL/GenBank/DDBJ databases">
        <authorList>
            <consortium name="Pathogen Informatics"/>
        </authorList>
    </citation>
    <scope>NUCLEOTIDE SEQUENCE [LARGE SCALE GENOMIC DNA]</scope>
    <source>
        <strain evidence="3 4">OH-22767</strain>
    </source>
</reference>
<dbReference type="InterPro" id="IPR011250">
    <property type="entry name" value="OMP/PagP_B-barrel"/>
</dbReference>
<gene>
    <name evidence="3" type="ORF">SAMEA104719789_00101</name>
</gene>
<keyword evidence="1" id="KW-0732">Signal</keyword>
<dbReference type="SUPFAM" id="SSF56925">
    <property type="entry name" value="OMPA-like"/>
    <property type="match status" value="1"/>
</dbReference>
<dbReference type="OrthoDB" id="947434at2"/>
<proteinExistence type="predicted"/>
<dbReference type="EMBL" id="UNSC01000001">
    <property type="protein sequence ID" value="SZD71010.1"/>
    <property type="molecule type" value="Genomic_DNA"/>
</dbReference>
<evidence type="ECO:0000256" key="1">
    <source>
        <dbReference type="SAM" id="SignalP"/>
    </source>
</evidence>
<sequence length="194" mass="21928">MKNLVVLLIAIFGFSTVQAQFFDDVRIGAKLNGNYSKINQIHGNSKSKFGFGGGAVFMKPINNSFEYNVQVELLFNQYGEKNETANFSEKFNLNYLSLPILFKAYFSEQETEVFGLIGPQLGYLIGKSEFKNENYNKFDFGLTGGIGLSLNRNIEGDIRIYYGLLDSSEWKEHIKAEDKVNNNFAVSLGVTYLF</sequence>
<dbReference type="RefSeq" id="WP_119058717.1">
    <property type="nucleotide sequence ID" value="NZ_UNSC01000001.1"/>
</dbReference>
<dbReference type="AlphaFoldDB" id="A0A383TUV6"/>
<dbReference type="Proteomes" id="UP000262142">
    <property type="component" value="Unassembled WGS sequence"/>
</dbReference>
<evidence type="ECO:0000313" key="4">
    <source>
        <dbReference type="Proteomes" id="UP000262142"/>
    </source>
</evidence>
<evidence type="ECO:0000313" key="3">
    <source>
        <dbReference type="EMBL" id="SZD71010.1"/>
    </source>
</evidence>
<name>A0A383TUV6_9FLAO</name>
<accession>A0A383TUV6</accession>